<dbReference type="OrthoDB" id="9779555at2"/>
<evidence type="ECO:0008006" key="5">
    <source>
        <dbReference type="Google" id="ProtNLM"/>
    </source>
</evidence>
<keyword evidence="1" id="KW-0328">Glycosyltransferase</keyword>
<dbReference type="InterPro" id="IPR051199">
    <property type="entry name" value="LPS_LOS_Heptosyltrfase"/>
</dbReference>
<keyword evidence="2" id="KW-0808">Transferase</keyword>
<dbReference type="InterPro" id="IPR002201">
    <property type="entry name" value="Glyco_trans_9"/>
</dbReference>
<dbReference type="Gene3D" id="3.40.50.2000">
    <property type="entry name" value="Glycogen Phosphorylase B"/>
    <property type="match status" value="2"/>
</dbReference>
<protein>
    <recommendedName>
        <fullName evidence="5">Glycosyltransferase family 9 protein</fullName>
    </recommendedName>
</protein>
<evidence type="ECO:0000313" key="3">
    <source>
        <dbReference type="EMBL" id="RHF52020.1"/>
    </source>
</evidence>
<dbReference type="PANTHER" id="PTHR30160">
    <property type="entry name" value="TETRAACYLDISACCHARIDE 4'-KINASE-RELATED"/>
    <property type="match status" value="1"/>
</dbReference>
<dbReference type="Proteomes" id="UP000283442">
    <property type="component" value="Unassembled WGS sequence"/>
</dbReference>
<dbReference type="RefSeq" id="WP_118175679.1">
    <property type="nucleotide sequence ID" value="NZ_CAJJOD010000002.1"/>
</dbReference>
<proteinExistence type="predicted"/>
<dbReference type="GO" id="GO:0009244">
    <property type="term" value="P:lipopolysaccharide core region biosynthetic process"/>
    <property type="evidence" value="ECO:0007669"/>
    <property type="project" value="TreeGrafter"/>
</dbReference>
<evidence type="ECO:0000313" key="4">
    <source>
        <dbReference type="Proteomes" id="UP000283442"/>
    </source>
</evidence>
<sequence length="339" mass="38538">MKDLNNKKIFIECSPGVGDLVVLSPILRALKERYPSCILTIMSKRNSLHVIERLPYVDHICPMDEGTKVILKKMWRQDYVIFINYKPLLFALAKLIGVPHRIGPCKEKNKKWGLCTKYFQYDEHVPDNLHQSKYFMSHICEALEIDALKYSNQTEISAPQKAEIEATKKIFEENGHTPGKGYVCISPFANTALDIPNSTINVIVNYLLKRYEYEIVFLGMQSDQSLRDMIGKIDSSRLIDMTNKTNMMDLIYILKNARLLLCSDSGPMHISAAVGTLTVPIFTTANICQWAPQINCYPISLNLPCSPCKAGRHICKNQKCINELSPDIIIHKIDMILQG</sequence>
<accession>A0A414NXE1</accession>
<evidence type="ECO:0000256" key="1">
    <source>
        <dbReference type="ARBA" id="ARBA00022676"/>
    </source>
</evidence>
<dbReference type="Pfam" id="PF01075">
    <property type="entry name" value="Glyco_transf_9"/>
    <property type="match status" value="1"/>
</dbReference>
<dbReference type="GO" id="GO:0005829">
    <property type="term" value="C:cytosol"/>
    <property type="evidence" value="ECO:0007669"/>
    <property type="project" value="TreeGrafter"/>
</dbReference>
<organism evidence="3 4">
    <name type="scientific">Mitsuokella multacida</name>
    <dbReference type="NCBI Taxonomy" id="52226"/>
    <lineage>
        <taxon>Bacteria</taxon>
        <taxon>Bacillati</taxon>
        <taxon>Bacillota</taxon>
        <taxon>Negativicutes</taxon>
        <taxon>Selenomonadales</taxon>
        <taxon>Selenomonadaceae</taxon>
        <taxon>Mitsuokella</taxon>
    </lineage>
</organism>
<name>A0A414NXE1_9FIRM</name>
<evidence type="ECO:0000256" key="2">
    <source>
        <dbReference type="ARBA" id="ARBA00022679"/>
    </source>
</evidence>
<gene>
    <name evidence="3" type="ORF">DW674_04905</name>
</gene>
<dbReference type="SUPFAM" id="SSF53756">
    <property type="entry name" value="UDP-Glycosyltransferase/glycogen phosphorylase"/>
    <property type="match status" value="1"/>
</dbReference>
<dbReference type="GO" id="GO:0008713">
    <property type="term" value="F:ADP-heptose-lipopolysaccharide heptosyltransferase activity"/>
    <property type="evidence" value="ECO:0007669"/>
    <property type="project" value="TreeGrafter"/>
</dbReference>
<comment type="caution">
    <text evidence="3">The sequence shown here is derived from an EMBL/GenBank/DDBJ whole genome shotgun (WGS) entry which is preliminary data.</text>
</comment>
<dbReference type="PANTHER" id="PTHR30160:SF7">
    <property type="entry name" value="ADP-HEPTOSE--LPS HEPTOSYLTRANSFERASE 2"/>
    <property type="match status" value="1"/>
</dbReference>
<dbReference type="CDD" id="cd03789">
    <property type="entry name" value="GT9_LPS_heptosyltransferase"/>
    <property type="match status" value="1"/>
</dbReference>
<dbReference type="AlphaFoldDB" id="A0A414NXE1"/>
<dbReference type="EMBL" id="QRHE01000004">
    <property type="protein sequence ID" value="RHF52020.1"/>
    <property type="molecule type" value="Genomic_DNA"/>
</dbReference>
<reference evidence="3 4" key="1">
    <citation type="submission" date="2018-08" db="EMBL/GenBank/DDBJ databases">
        <title>A genome reference for cultivated species of the human gut microbiota.</title>
        <authorList>
            <person name="Zou Y."/>
            <person name="Xue W."/>
            <person name="Luo G."/>
        </authorList>
    </citation>
    <scope>NUCLEOTIDE SEQUENCE [LARGE SCALE GENOMIC DNA]</scope>
    <source>
        <strain evidence="3 4">AM25-21AC</strain>
    </source>
</reference>